<dbReference type="GO" id="GO:0000156">
    <property type="term" value="F:phosphorelay response regulator activity"/>
    <property type="evidence" value="ECO:0007669"/>
    <property type="project" value="TreeGrafter"/>
</dbReference>
<gene>
    <name evidence="10" type="ORF">GF068_23520</name>
</gene>
<keyword evidence="4 7" id="KW-0238">DNA-binding</keyword>
<keyword evidence="5" id="KW-0804">Transcription</keyword>
<evidence type="ECO:0000313" key="11">
    <source>
        <dbReference type="Proteomes" id="UP000440224"/>
    </source>
</evidence>
<evidence type="ECO:0000256" key="3">
    <source>
        <dbReference type="ARBA" id="ARBA00023015"/>
    </source>
</evidence>
<dbReference type="CDD" id="cd17574">
    <property type="entry name" value="REC_OmpR"/>
    <property type="match status" value="1"/>
</dbReference>
<feature type="domain" description="OmpR/PhoB-type" evidence="9">
    <location>
        <begin position="132"/>
        <end position="231"/>
    </location>
</feature>
<feature type="modified residue" description="4-aspartylphosphate" evidence="6">
    <location>
        <position position="55"/>
    </location>
</feature>
<evidence type="ECO:0000259" key="9">
    <source>
        <dbReference type="PROSITE" id="PS51755"/>
    </source>
</evidence>
<keyword evidence="3" id="KW-0805">Transcription regulation</keyword>
<dbReference type="RefSeq" id="WP_338046534.1">
    <property type="nucleotide sequence ID" value="NZ_WJIE01000006.1"/>
</dbReference>
<dbReference type="InterPro" id="IPR011006">
    <property type="entry name" value="CheY-like_superfamily"/>
</dbReference>
<dbReference type="Proteomes" id="UP000440224">
    <property type="component" value="Unassembled WGS sequence"/>
</dbReference>
<name>A0A6N7PVJ5_9BACT</name>
<sequence>MTSKKKILIIEDEPHIVLGLTDALEFEGFSVVSAGTGNAGVSLARQEKPQAILLDLMLPDTNGFKVCEELRRWDAFIPIIILTARGQELDKIRGLDAGADDYVTKPFSVGELIARMRAIFRRTTRGPGDPTPEVFTIGQAKINMTTHTVARGSKSSPLSFYEVELLRLLYERVGQPVSREEILQKVWGVEGSPTNRTVDNFIVKLRKKIEKSPDKPQHILTVYGHGYKLAP</sequence>
<dbReference type="InterPro" id="IPR039420">
    <property type="entry name" value="WalR-like"/>
</dbReference>
<dbReference type="GO" id="GO:0006355">
    <property type="term" value="P:regulation of DNA-templated transcription"/>
    <property type="evidence" value="ECO:0007669"/>
    <property type="project" value="InterPro"/>
</dbReference>
<comment type="caution">
    <text evidence="10">The sequence shown here is derived from an EMBL/GenBank/DDBJ whole genome shotgun (WGS) entry which is preliminary data.</text>
</comment>
<evidence type="ECO:0000313" key="10">
    <source>
        <dbReference type="EMBL" id="MRG94866.1"/>
    </source>
</evidence>
<keyword evidence="2" id="KW-0902">Two-component regulatory system</keyword>
<dbReference type="EMBL" id="WJIE01000006">
    <property type="protein sequence ID" value="MRG94866.1"/>
    <property type="molecule type" value="Genomic_DNA"/>
</dbReference>
<dbReference type="InterPro" id="IPR016032">
    <property type="entry name" value="Sig_transdc_resp-reg_C-effctor"/>
</dbReference>
<dbReference type="InterPro" id="IPR001867">
    <property type="entry name" value="OmpR/PhoB-type_DNA-bd"/>
</dbReference>
<protein>
    <submittedName>
        <fullName evidence="10">Response regulator</fullName>
    </submittedName>
</protein>
<organism evidence="10 11">
    <name type="scientific">Polyangium spumosum</name>
    <dbReference type="NCBI Taxonomy" id="889282"/>
    <lineage>
        <taxon>Bacteria</taxon>
        <taxon>Pseudomonadati</taxon>
        <taxon>Myxococcota</taxon>
        <taxon>Polyangia</taxon>
        <taxon>Polyangiales</taxon>
        <taxon>Polyangiaceae</taxon>
        <taxon>Polyangium</taxon>
    </lineage>
</organism>
<dbReference type="Pfam" id="PF00072">
    <property type="entry name" value="Response_reg"/>
    <property type="match status" value="1"/>
</dbReference>
<dbReference type="InterPro" id="IPR001789">
    <property type="entry name" value="Sig_transdc_resp-reg_receiver"/>
</dbReference>
<dbReference type="GO" id="GO:0005829">
    <property type="term" value="C:cytosol"/>
    <property type="evidence" value="ECO:0007669"/>
    <property type="project" value="TreeGrafter"/>
</dbReference>
<dbReference type="SUPFAM" id="SSF52172">
    <property type="entry name" value="CheY-like"/>
    <property type="match status" value="1"/>
</dbReference>
<dbReference type="PANTHER" id="PTHR48111">
    <property type="entry name" value="REGULATOR OF RPOS"/>
    <property type="match status" value="1"/>
</dbReference>
<dbReference type="PROSITE" id="PS50110">
    <property type="entry name" value="RESPONSE_REGULATORY"/>
    <property type="match status" value="1"/>
</dbReference>
<dbReference type="CDD" id="cd00383">
    <property type="entry name" value="trans_reg_C"/>
    <property type="match status" value="1"/>
</dbReference>
<feature type="domain" description="Response regulatory" evidence="8">
    <location>
        <begin position="6"/>
        <end position="120"/>
    </location>
</feature>
<dbReference type="Gene3D" id="3.40.50.2300">
    <property type="match status" value="1"/>
</dbReference>
<evidence type="ECO:0000256" key="5">
    <source>
        <dbReference type="ARBA" id="ARBA00023163"/>
    </source>
</evidence>
<dbReference type="Gene3D" id="6.10.250.690">
    <property type="match status" value="1"/>
</dbReference>
<keyword evidence="1 6" id="KW-0597">Phosphoprotein</keyword>
<dbReference type="Pfam" id="PF00486">
    <property type="entry name" value="Trans_reg_C"/>
    <property type="match status" value="1"/>
</dbReference>
<evidence type="ECO:0000256" key="2">
    <source>
        <dbReference type="ARBA" id="ARBA00023012"/>
    </source>
</evidence>
<evidence type="ECO:0000256" key="1">
    <source>
        <dbReference type="ARBA" id="ARBA00022553"/>
    </source>
</evidence>
<reference evidence="10 11" key="1">
    <citation type="submission" date="2019-10" db="EMBL/GenBank/DDBJ databases">
        <title>A soil myxobacterium in the family Polyangiaceae.</title>
        <authorList>
            <person name="Li Y."/>
            <person name="Wang J."/>
        </authorList>
    </citation>
    <scope>NUCLEOTIDE SEQUENCE [LARGE SCALE GENOMIC DNA]</scope>
    <source>
        <strain evidence="10 11">DSM 14734</strain>
    </source>
</reference>
<dbReference type="AlphaFoldDB" id="A0A6N7PVJ5"/>
<dbReference type="PANTHER" id="PTHR48111:SF1">
    <property type="entry name" value="TWO-COMPONENT RESPONSE REGULATOR ORR33"/>
    <property type="match status" value="1"/>
</dbReference>
<dbReference type="SUPFAM" id="SSF46894">
    <property type="entry name" value="C-terminal effector domain of the bipartite response regulators"/>
    <property type="match status" value="1"/>
</dbReference>
<accession>A0A6N7PVJ5</accession>
<evidence type="ECO:0000256" key="6">
    <source>
        <dbReference type="PROSITE-ProRule" id="PRU00169"/>
    </source>
</evidence>
<proteinExistence type="predicted"/>
<dbReference type="GO" id="GO:0000976">
    <property type="term" value="F:transcription cis-regulatory region binding"/>
    <property type="evidence" value="ECO:0007669"/>
    <property type="project" value="TreeGrafter"/>
</dbReference>
<dbReference type="SMART" id="SM00862">
    <property type="entry name" value="Trans_reg_C"/>
    <property type="match status" value="1"/>
</dbReference>
<evidence type="ECO:0000256" key="7">
    <source>
        <dbReference type="PROSITE-ProRule" id="PRU01091"/>
    </source>
</evidence>
<dbReference type="GO" id="GO:0032993">
    <property type="term" value="C:protein-DNA complex"/>
    <property type="evidence" value="ECO:0007669"/>
    <property type="project" value="TreeGrafter"/>
</dbReference>
<feature type="DNA-binding region" description="OmpR/PhoB-type" evidence="7">
    <location>
        <begin position="132"/>
        <end position="231"/>
    </location>
</feature>
<evidence type="ECO:0000256" key="4">
    <source>
        <dbReference type="ARBA" id="ARBA00023125"/>
    </source>
</evidence>
<keyword evidence="11" id="KW-1185">Reference proteome</keyword>
<dbReference type="Gene3D" id="1.10.10.10">
    <property type="entry name" value="Winged helix-like DNA-binding domain superfamily/Winged helix DNA-binding domain"/>
    <property type="match status" value="1"/>
</dbReference>
<evidence type="ECO:0000259" key="8">
    <source>
        <dbReference type="PROSITE" id="PS50110"/>
    </source>
</evidence>
<dbReference type="InterPro" id="IPR036388">
    <property type="entry name" value="WH-like_DNA-bd_sf"/>
</dbReference>
<dbReference type="SMART" id="SM00448">
    <property type="entry name" value="REC"/>
    <property type="match status" value="1"/>
</dbReference>
<dbReference type="PROSITE" id="PS51755">
    <property type="entry name" value="OMPR_PHOB"/>
    <property type="match status" value="1"/>
</dbReference>